<feature type="repeat" description="Lumazine-binding" evidence="10">
    <location>
        <begin position="97"/>
        <end position="193"/>
    </location>
</feature>
<dbReference type="NCBIfam" id="NF006767">
    <property type="entry name" value="PRK09289.1"/>
    <property type="match status" value="1"/>
</dbReference>
<evidence type="ECO:0000256" key="6">
    <source>
        <dbReference type="ARBA" id="ARBA00022619"/>
    </source>
</evidence>
<dbReference type="EMBL" id="JBHUMR010000015">
    <property type="protein sequence ID" value="MFD2618433.1"/>
    <property type="molecule type" value="Genomic_DNA"/>
</dbReference>
<dbReference type="Proteomes" id="UP001597458">
    <property type="component" value="Unassembled WGS sequence"/>
</dbReference>
<dbReference type="CDD" id="cd00402">
    <property type="entry name" value="Riboflavin_synthase_like"/>
    <property type="match status" value="1"/>
</dbReference>
<dbReference type="Pfam" id="PF00677">
    <property type="entry name" value="Lum_binding"/>
    <property type="match status" value="2"/>
</dbReference>
<evidence type="ECO:0000256" key="7">
    <source>
        <dbReference type="ARBA" id="ARBA00022679"/>
    </source>
</evidence>
<sequence length="213" mass="23038">MFTGIVEEVGEVQSITKKTDAIQLSIQASEILNDTKLGESIAINGVCLTVTSFSKNGFDADVMPETIKGTTLKWLKPHHEVNLERAMSANGRFGGHFMTGHIDGVGQIKHILTKGNAIYMTIQAGAQITNRLALKGSVAVDGTSLTLFDVTTTSFTISLIPHSAEFTILGKKRVGDHVNIECDVLQKYINQEPTTTPSSSITMDFLAKHGFTN</sequence>
<keyword evidence="7 12" id="KW-0808">Transferase</keyword>
<reference evidence="13" key="1">
    <citation type="journal article" date="2019" name="Int. J. Syst. Evol. Microbiol.">
        <title>The Global Catalogue of Microorganisms (GCM) 10K type strain sequencing project: providing services to taxonomists for standard genome sequencing and annotation.</title>
        <authorList>
            <consortium name="The Broad Institute Genomics Platform"/>
            <consortium name="The Broad Institute Genome Sequencing Center for Infectious Disease"/>
            <person name="Wu L."/>
            <person name="Ma J."/>
        </authorList>
    </citation>
    <scope>NUCLEOTIDE SEQUENCE [LARGE SCALE GENOMIC DNA]</scope>
    <source>
        <strain evidence="13">TISTR 2241</strain>
    </source>
</reference>
<gene>
    <name evidence="12" type="primary">ribE</name>
    <name evidence="12" type="ORF">ACFSTF_14080</name>
</gene>
<dbReference type="EC" id="2.5.1.9" evidence="4 9"/>
<evidence type="ECO:0000256" key="8">
    <source>
        <dbReference type="ARBA" id="ARBA00022737"/>
    </source>
</evidence>
<dbReference type="InterPro" id="IPR026017">
    <property type="entry name" value="Lumazine-bd_dom"/>
</dbReference>
<dbReference type="InterPro" id="IPR017938">
    <property type="entry name" value="Riboflavin_synthase-like_b-brl"/>
</dbReference>
<evidence type="ECO:0000256" key="9">
    <source>
        <dbReference type="NCBIfam" id="TIGR00187"/>
    </source>
</evidence>
<comment type="catalytic activity">
    <reaction evidence="1">
        <text>2 6,7-dimethyl-8-(1-D-ribityl)lumazine + H(+) = 5-amino-6-(D-ribitylamino)uracil + riboflavin</text>
        <dbReference type="Rhea" id="RHEA:20772"/>
        <dbReference type="ChEBI" id="CHEBI:15378"/>
        <dbReference type="ChEBI" id="CHEBI:15934"/>
        <dbReference type="ChEBI" id="CHEBI:57986"/>
        <dbReference type="ChEBI" id="CHEBI:58201"/>
        <dbReference type="EC" id="2.5.1.9"/>
    </reaction>
</comment>
<dbReference type="RefSeq" id="WP_141190977.1">
    <property type="nucleotide sequence ID" value="NZ_JBHUMR010000015.1"/>
</dbReference>
<feature type="domain" description="Lumazine-binding" evidence="11">
    <location>
        <begin position="1"/>
        <end position="96"/>
    </location>
</feature>
<evidence type="ECO:0000256" key="1">
    <source>
        <dbReference type="ARBA" id="ARBA00000968"/>
    </source>
</evidence>
<keyword evidence="8" id="KW-0677">Repeat</keyword>
<evidence type="ECO:0000256" key="4">
    <source>
        <dbReference type="ARBA" id="ARBA00012827"/>
    </source>
</evidence>
<dbReference type="Gene3D" id="2.40.30.20">
    <property type="match status" value="2"/>
</dbReference>
<dbReference type="PANTHER" id="PTHR21098">
    <property type="entry name" value="RIBOFLAVIN SYNTHASE ALPHA CHAIN"/>
    <property type="match status" value="1"/>
</dbReference>
<keyword evidence="13" id="KW-1185">Reference proteome</keyword>
<comment type="function">
    <text evidence="2">Catalyzes the dismutation of two molecules of 6,7-dimethyl-8-ribityllumazine, resulting in the formation of riboflavin and 5-amino-6-(D-ribitylamino)uracil.</text>
</comment>
<comment type="pathway">
    <text evidence="3">Cofactor biosynthesis; riboflavin biosynthesis; riboflavin from 2-hydroxy-3-oxobutyl phosphate and 5-amino-6-(D-ribitylamino)uracil: step 2/2.</text>
</comment>
<dbReference type="InterPro" id="IPR001783">
    <property type="entry name" value="Lumazine-bd"/>
</dbReference>
<evidence type="ECO:0000256" key="2">
    <source>
        <dbReference type="ARBA" id="ARBA00002803"/>
    </source>
</evidence>
<evidence type="ECO:0000256" key="3">
    <source>
        <dbReference type="ARBA" id="ARBA00004887"/>
    </source>
</evidence>
<protein>
    <recommendedName>
        <fullName evidence="5 9">Riboflavin synthase</fullName>
        <ecNumber evidence="4 9">2.5.1.9</ecNumber>
    </recommendedName>
</protein>
<accession>A0ABW5PU89</accession>
<dbReference type="GO" id="GO:0004746">
    <property type="term" value="F:riboflavin synthase activity"/>
    <property type="evidence" value="ECO:0007669"/>
    <property type="project" value="UniProtKB-EC"/>
</dbReference>
<feature type="domain" description="Lumazine-binding" evidence="11">
    <location>
        <begin position="97"/>
        <end position="193"/>
    </location>
</feature>
<evidence type="ECO:0000259" key="11">
    <source>
        <dbReference type="PROSITE" id="PS51177"/>
    </source>
</evidence>
<comment type="caution">
    <text evidence="12">The sequence shown here is derived from an EMBL/GenBank/DDBJ whole genome shotgun (WGS) entry which is preliminary data.</text>
</comment>
<dbReference type="PANTHER" id="PTHR21098:SF12">
    <property type="entry name" value="RIBOFLAVIN SYNTHASE"/>
    <property type="match status" value="1"/>
</dbReference>
<evidence type="ECO:0000313" key="13">
    <source>
        <dbReference type="Proteomes" id="UP001597458"/>
    </source>
</evidence>
<dbReference type="NCBIfam" id="NF009566">
    <property type="entry name" value="PRK13020.1"/>
    <property type="match status" value="1"/>
</dbReference>
<feature type="repeat" description="Lumazine-binding" evidence="10">
    <location>
        <begin position="1"/>
        <end position="96"/>
    </location>
</feature>
<dbReference type="PIRSF" id="PIRSF000498">
    <property type="entry name" value="Riboflavin_syn_A"/>
    <property type="match status" value="1"/>
</dbReference>
<proteinExistence type="predicted"/>
<keyword evidence="6" id="KW-0686">Riboflavin biosynthesis</keyword>
<organism evidence="12 13">
    <name type="scientific">Terrilactibacillus laevilacticus</name>
    <dbReference type="NCBI Taxonomy" id="1380157"/>
    <lineage>
        <taxon>Bacteria</taxon>
        <taxon>Bacillati</taxon>
        <taxon>Bacillota</taxon>
        <taxon>Bacilli</taxon>
        <taxon>Bacillales</taxon>
        <taxon>Bacillaceae</taxon>
        <taxon>Terrilactibacillus</taxon>
    </lineage>
</organism>
<dbReference type="InterPro" id="IPR023366">
    <property type="entry name" value="ATP_synth_asu-like_sf"/>
</dbReference>
<evidence type="ECO:0000313" key="12">
    <source>
        <dbReference type="EMBL" id="MFD2618433.1"/>
    </source>
</evidence>
<dbReference type="PROSITE" id="PS51177">
    <property type="entry name" value="LUMAZINE_BIND"/>
    <property type="match status" value="2"/>
</dbReference>
<evidence type="ECO:0000256" key="10">
    <source>
        <dbReference type="PROSITE-ProRule" id="PRU00524"/>
    </source>
</evidence>
<dbReference type="SUPFAM" id="SSF63380">
    <property type="entry name" value="Riboflavin synthase domain-like"/>
    <property type="match status" value="2"/>
</dbReference>
<evidence type="ECO:0000256" key="5">
    <source>
        <dbReference type="ARBA" id="ARBA00013950"/>
    </source>
</evidence>
<dbReference type="NCBIfam" id="TIGR00187">
    <property type="entry name" value="ribE"/>
    <property type="match status" value="1"/>
</dbReference>
<name>A0ABW5PU89_9BACI</name>